<dbReference type="CDD" id="cd02598">
    <property type="entry name" value="HAD_BPGM"/>
    <property type="match status" value="1"/>
</dbReference>
<dbReference type="RefSeq" id="WP_328275225.1">
    <property type="nucleotide sequence ID" value="NZ_JARTLD010000007.1"/>
</dbReference>
<dbReference type="NCBIfam" id="TIGR01509">
    <property type="entry name" value="HAD-SF-IA-v3"/>
    <property type="match status" value="1"/>
</dbReference>
<comment type="similarity">
    <text evidence="1">Belongs to the HAD-like hydrolase superfamily. CbbY/CbbZ/Gph/YieH family.</text>
</comment>
<keyword evidence="3" id="KW-1185">Reference proteome</keyword>
<dbReference type="PANTHER" id="PTHR43481">
    <property type="entry name" value="FRUCTOSE-1-PHOSPHATE PHOSPHATASE"/>
    <property type="match status" value="1"/>
</dbReference>
<dbReference type="NCBIfam" id="TIGR01990">
    <property type="entry name" value="bPGM"/>
    <property type="match status" value="1"/>
</dbReference>
<dbReference type="GO" id="GO:0008801">
    <property type="term" value="F:beta-phosphoglucomutase activity"/>
    <property type="evidence" value="ECO:0007669"/>
    <property type="project" value="UniProtKB-EC"/>
</dbReference>
<keyword evidence="2" id="KW-0413">Isomerase</keyword>
<protein>
    <submittedName>
        <fullName evidence="2">Beta-phosphoglucomutase</fullName>
        <ecNumber evidence="2">5.4.2.6</ecNumber>
    </submittedName>
</protein>
<dbReference type="NCBIfam" id="TIGR02009">
    <property type="entry name" value="PGMB-YQAB-SF"/>
    <property type="match status" value="1"/>
</dbReference>
<dbReference type="SFLD" id="SFLDG01129">
    <property type="entry name" value="C1.5:_HAD__Beta-PGM__Phosphata"/>
    <property type="match status" value="1"/>
</dbReference>
<reference evidence="2 3" key="1">
    <citation type="submission" date="2023-03" db="EMBL/GenBank/DDBJ databases">
        <title>Bacillus Genome Sequencing.</title>
        <authorList>
            <person name="Dunlap C."/>
        </authorList>
    </citation>
    <scope>NUCLEOTIDE SEQUENCE [LARGE SCALE GENOMIC DNA]</scope>
    <source>
        <strain evidence="2 3">NRS-52</strain>
    </source>
</reference>
<dbReference type="EMBL" id="JARTLD010000007">
    <property type="protein sequence ID" value="MED5016249.1"/>
    <property type="molecule type" value="Genomic_DNA"/>
</dbReference>
<dbReference type="InterPro" id="IPR023214">
    <property type="entry name" value="HAD_sf"/>
</dbReference>
<dbReference type="InterPro" id="IPR051806">
    <property type="entry name" value="HAD-like_SPP"/>
</dbReference>
<gene>
    <name evidence="2" type="primary">pgmB</name>
    <name evidence="2" type="ORF">P9847_02890</name>
</gene>
<dbReference type="SFLD" id="SFLDS00003">
    <property type="entry name" value="Haloacid_Dehalogenase"/>
    <property type="match status" value="1"/>
</dbReference>
<organism evidence="2 3">
    <name type="scientific">Paenibacillus chibensis</name>
    <dbReference type="NCBI Taxonomy" id="59846"/>
    <lineage>
        <taxon>Bacteria</taxon>
        <taxon>Bacillati</taxon>
        <taxon>Bacillota</taxon>
        <taxon>Bacilli</taxon>
        <taxon>Bacillales</taxon>
        <taxon>Paenibacillaceae</taxon>
        <taxon>Paenibacillus</taxon>
    </lineage>
</organism>
<accession>A0ABU6PPD8</accession>
<dbReference type="Proteomes" id="UP001343257">
    <property type="component" value="Unassembled WGS sequence"/>
</dbReference>
<dbReference type="InterPro" id="IPR006439">
    <property type="entry name" value="HAD-SF_hydro_IA"/>
</dbReference>
<dbReference type="SFLD" id="SFLDG01135">
    <property type="entry name" value="C1.5.6:_HAD__Beta-PGM__Phospha"/>
    <property type="match status" value="1"/>
</dbReference>
<dbReference type="Gene3D" id="3.40.50.1000">
    <property type="entry name" value="HAD superfamily/HAD-like"/>
    <property type="match status" value="1"/>
</dbReference>
<proteinExistence type="inferred from homology"/>
<dbReference type="InterPro" id="IPR023198">
    <property type="entry name" value="PGP-like_dom2"/>
</dbReference>
<sequence>MTLHTPIRACLFDLDGVLVDTAKYHYLAWKRLAEELGFDFTEQDNERLKGVSRMASLDILLGIGGLNLDEETKLALAEKKNAWYVDYISRMDESEILPGALAFLQELKAEGIRIALGSASKNAMTILNNTHMVPYFDAIIDGTKTVSAKPDPEVFLLGAQELKVDPAECVVFEDAEAGVEAAIRAGMRSIGVGSKATLGRADDVVSSLQEMSASRLMELFPAR</sequence>
<dbReference type="InterPro" id="IPR010976">
    <property type="entry name" value="B-phosphoglucomutase_hydrolase"/>
</dbReference>
<dbReference type="PANTHER" id="PTHR43481:SF4">
    <property type="entry name" value="GLYCEROL-1-PHOSPHATE PHOSPHOHYDROLASE 1-RELATED"/>
    <property type="match status" value="1"/>
</dbReference>
<dbReference type="InterPro" id="IPR036412">
    <property type="entry name" value="HAD-like_sf"/>
</dbReference>
<dbReference type="EC" id="5.4.2.6" evidence="2"/>
<dbReference type="InterPro" id="IPR010972">
    <property type="entry name" value="Beta-PGM"/>
</dbReference>
<evidence type="ECO:0000256" key="1">
    <source>
        <dbReference type="ARBA" id="ARBA00006171"/>
    </source>
</evidence>
<dbReference type="SUPFAM" id="SSF56784">
    <property type="entry name" value="HAD-like"/>
    <property type="match status" value="1"/>
</dbReference>
<dbReference type="Gene3D" id="1.10.150.240">
    <property type="entry name" value="Putative phosphatase, domain 2"/>
    <property type="match status" value="1"/>
</dbReference>
<name>A0ABU6PPD8_9BACL</name>
<evidence type="ECO:0000313" key="3">
    <source>
        <dbReference type="Proteomes" id="UP001343257"/>
    </source>
</evidence>
<dbReference type="Pfam" id="PF00702">
    <property type="entry name" value="Hydrolase"/>
    <property type="match status" value="1"/>
</dbReference>
<dbReference type="PRINTS" id="PR00413">
    <property type="entry name" value="HADHALOGNASE"/>
</dbReference>
<comment type="caution">
    <text evidence="2">The sequence shown here is derived from an EMBL/GenBank/DDBJ whole genome shotgun (WGS) entry which is preliminary data.</text>
</comment>
<evidence type="ECO:0000313" key="2">
    <source>
        <dbReference type="EMBL" id="MED5016249.1"/>
    </source>
</evidence>